<comment type="caution">
    <text evidence="2">The sequence shown here is derived from an EMBL/GenBank/DDBJ whole genome shotgun (WGS) entry which is preliminary data.</text>
</comment>
<dbReference type="AlphaFoldDB" id="A0A432MPQ0"/>
<proteinExistence type="predicted"/>
<sequence>MPMHRLSRALACVSIAAVLAVGCSLVKPGAEPDAALSSIGTGMDKEQLAELLAPPRIALKVMIATRPIDEPALRDLAWSVADEHVIDPDRRLRLEANGLRVAVVDGTLPPEVEEILSPDAPQGERIDPIYIAVPEGHATPIQLGPDEPVERKTLFLSLGGGAVGRDYENPRPAIRVSASRSGGSVSLRIVPEIHHGAEQIRFAPAENVGPFEPEQFVMREGQQEESFRDLAASISLSPGQILMIGCWPDRPGSLGHFLFTKNEPKSDRQLQSVVFLWASPTGATEIPWVGPIAPPNSLREVEPSELGVDRP</sequence>
<dbReference type="Proteomes" id="UP000280296">
    <property type="component" value="Unassembled WGS sequence"/>
</dbReference>
<dbReference type="PROSITE" id="PS51257">
    <property type="entry name" value="PROKAR_LIPOPROTEIN"/>
    <property type="match status" value="1"/>
</dbReference>
<accession>A0A432MPQ0</accession>
<keyword evidence="1" id="KW-0732">Signal</keyword>
<feature type="chain" id="PRO_5019438343" evidence="1">
    <location>
        <begin position="21"/>
        <end position="311"/>
    </location>
</feature>
<name>A0A432MPQ0_9BACT</name>
<reference evidence="2 3" key="2">
    <citation type="submission" date="2019-01" db="EMBL/GenBank/DDBJ databases">
        <title>Tautonia sociabilis, a novel thermotolerant planctomycete of Isosphaeraceae family, isolated from a 4000 m deep subterranean habitat.</title>
        <authorList>
            <person name="Kovaleva O.L."/>
            <person name="Elcheninov A.G."/>
            <person name="Van Heerden E."/>
            <person name="Toshchakov S.V."/>
            <person name="Novikov A."/>
            <person name="Bonch-Osmolovskaya E.A."/>
            <person name="Kublanov I.V."/>
        </authorList>
    </citation>
    <scope>NUCLEOTIDE SEQUENCE [LARGE SCALE GENOMIC DNA]</scope>
    <source>
        <strain evidence="2 3">GM2012</strain>
    </source>
</reference>
<dbReference type="OrthoDB" id="252515at2"/>
<keyword evidence="3" id="KW-1185">Reference proteome</keyword>
<evidence type="ECO:0000313" key="2">
    <source>
        <dbReference type="EMBL" id="RUL89310.1"/>
    </source>
</evidence>
<protein>
    <submittedName>
        <fullName evidence="2">Uncharacterized protein</fullName>
    </submittedName>
</protein>
<dbReference type="RefSeq" id="WP_126723746.1">
    <property type="nucleotide sequence ID" value="NZ_RYZH01000003.1"/>
</dbReference>
<gene>
    <name evidence="2" type="ORF">TsocGM_02520</name>
</gene>
<evidence type="ECO:0000313" key="3">
    <source>
        <dbReference type="Proteomes" id="UP000280296"/>
    </source>
</evidence>
<dbReference type="EMBL" id="RYZH01000003">
    <property type="protein sequence ID" value="RUL89310.1"/>
    <property type="molecule type" value="Genomic_DNA"/>
</dbReference>
<reference evidence="2 3" key="1">
    <citation type="submission" date="2018-12" db="EMBL/GenBank/DDBJ databases">
        <authorList>
            <person name="Toschakov S.V."/>
        </authorList>
    </citation>
    <scope>NUCLEOTIDE SEQUENCE [LARGE SCALE GENOMIC DNA]</scope>
    <source>
        <strain evidence="2 3">GM2012</strain>
    </source>
</reference>
<organism evidence="2 3">
    <name type="scientific">Tautonia sociabilis</name>
    <dbReference type="NCBI Taxonomy" id="2080755"/>
    <lineage>
        <taxon>Bacteria</taxon>
        <taxon>Pseudomonadati</taxon>
        <taxon>Planctomycetota</taxon>
        <taxon>Planctomycetia</taxon>
        <taxon>Isosphaerales</taxon>
        <taxon>Isosphaeraceae</taxon>
        <taxon>Tautonia</taxon>
    </lineage>
</organism>
<feature type="signal peptide" evidence="1">
    <location>
        <begin position="1"/>
        <end position="20"/>
    </location>
</feature>
<evidence type="ECO:0000256" key="1">
    <source>
        <dbReference type="SAM" id="SignalP"/>
    </source>
</evidence>